<dbReference type="GO" id="GO:0009253">
    <property type="term" value="P:peptidoglycan catabolic process"/>
    <property type="evidence" value="ECO:0007669"/>
    <property type="project" value="InterPro"/>
</dbReference>
<evidence type="ECO:0000256" key="2">
    <source>
        <dbReference type="ARBA" id="ARBA00011901"/>
    </source>
</evidence>
<evidence type="ECO:0000256" key="3">
    <source>
        <dbReference type="ARBA" id="ARBA00022801"/>
    </source>
</evidence>
<dbReference type="eggNOG" id="COG0860">
    <property type="taxonomic scope" value="Bacteria"/>
</dbReference>
<organism evidence="5 6">
    <name type="scientific">Chryseobacterium luteum</name>
    <dbReference type="NCBI Taxonomy" id="421531"/>
    <lineage>
        <taxon>Bacteria</taxon>
        <taxon>Pseudomonadati</taxon>
        <taxon>Bacteroidota</taxon>
        <taxon>Flavobacteriia</taxon>
        <taxon>Flavobacteriales</taxon>
        <taxon>Weeksellaceae</taxon>
        <taxon>Chryseobacterium group</taxon>
        <taxon>Chryseobacterium</taxon>
    </lineage>
</organism>
<dbReference type="InterPro" id="IPR002508">
    <property type="entry name" value="MurNAc-LAA_cat"/>
</dbReference>
<dbReference type="GO" id="GO:0008745">
    <property type="term" value="F:N-acetylmuramoyl-L-alanine amidase activity"/>
    <property type="evidence" value="ECO:0007669"/>
    <property type="project" value="UniProtKB-EC"/>
</dbReference>
<sequence length="193" mass="22010">MKGIKLLAISAFSASFLSFTPINKKYIVIDAGHGGDDMGSVFEKFSEKEITINIAKEIQKLNESQDQYEVILTRDADSYPSLQERTAMINKLNPEIVISLHMNSNPQKETPKQGTEVFIQNTDHSKKLAEKISKKFNVAKIEERNLHMLRETKSPAVLVELGFINNTKDREYVTSEKGQKQIAQKFTEIIREY</sequence>
<dbReference type="PANTHER" id="PTHR30404">
    <property type="entry name" value="N-ACETYLMURAMOYL-L-ALANINE AMIDASE"/>
    <property type="match status" value="1"/>
</dbReference>
<proteinExistence type="predicted"/>
<protein>
    <recommendedName>
        <fullName evidence="2">N-acetylmuramoyl-L-alanine amidase</fullName>
        <ecNumber evidence="2">3.5.1.28</ecNumber>
    </recommendedName>
</protein>
<evidence type="ECO:0000313" key="6">
    <source>
        <dbReference type="Proteomes" id="UP000028703"/>
    </source>
</evidence>
<dbReference type="EMBL" id="JPRO01000015">
    <property type="protein sequence ID" value="KFF01653.1"/>
    <property type="molecule type" value="Genomic_DNA"/>
</dbReference>
<keyword evidence="6" id="KW-1185">Reference proteome</keyword>
<dbReference type="PANTHER" id="PTHR30404:SF0">
    <property type="entry name" value="N-ACETYLMURAMOYL-L-ALANINE AMIDASE AMIC"/>
    <property type="match status" value="1"/>
</dbReference>
<keyword evidence="3" id="KW-0378">Hydrolase</keyword>
<dbReference type="SMART" id="SM00646">
    <property type="entry name" value="Ami_3"/>
    <property type="match status" value="1"/>
</dbReference>
<feature type="domain" description="MurNAc-LAA" evidence="4">
    <location>
        <begin position="86"/>
        <end position="191"/>
    </location>
</feature>
<evidence type="ECO:0000256" key="1">
    <source>
        <dbReference type="ARBA" id="ARBA00001561"/>
    </source>
</evidence>
<dbReference type="GO" id="GO:0030288">
    <property type="term" value="C:outer membrane-bounded periplasmic space"/>
    <property type="evidence" value="ECO:0007669"/>
    <property type="project" value="TreeGrafter"/>
</dbReference>
<dbReference type="CDD" id="cd02696">
    <property type="entry name" value="MurNAc-LAA"/>
    <property type="match status" value="1"/>
</dbReference>
<dbReference type="Gene3D" id="3.40.630.40">
    <property type="entry name" value="Zn-dependent exopeptidases"/>
    <property type="match status" value="1"/>
</dbReference>
<comment type="catalytic activity">
    <reaction evidence="1">
        <text>Hydrolyzes the link between N-acetylmuramoyl residues and L-amino acid residues in certain cell-wall glycopeptides.</text>
        <dbReference type="EC" id="3.5.1.28"/>
    </reaction>
</comment>
<dbReference type="OrthoDB" id="9806267at2"/>
<dbReference type="Proteomes" id="UP000028703">
    <property type="component" value="Unassembled WGS sequence"/>
</dbReference>
<dbReference type="InterPro" id="IPR050695">
    <property type="entry name" value="N-acetylmuramoyl_amidase_3"/>
</dbReference>
<dbReference type="EC" id="3.5.1.28" evidence="2"/>
<evidence type="ECO:0000259" key="4">
    <source>
        <dbReference type="SMART" id="SM00646"/>
    </source>
</evidence>
<dbReference type="SUPFAM" id="SSF53187">
    <property type="entry name" value="Zn-dependent exopeptidases"/>
    <property type="match status" value="1"/>
</dbReference>
<comment type="caution">
    <text evidence="5">The sequence shown here is derived from an EMBL/GenBank/DDBJ whole genome shotgun (WGS) entry which is preliminary data.</text>
</comment>
<dbReference type="AlphaFoldDB" id="A0A085ZB39"/>
<reference evidence="5 6" key="1">
    <citation type="submission" date="2014-07" db="EMBL/GenBank/DDBJ databases">
        <title>Genome of Chryseobacterium luteum DSM 18605.</title>
        <authorList>
            <person name="Stropko S.J."/>
            <person name="Pipes S.E."/>
            <person name="Newman J.D."/>
        </authorList>
    </citation>
    <scope>NUCLEOTIDE SEQUENCE [LARGE SCALE GENOMIC DNA]</scope>
    <source>
        <strain evidence="5 6">DSM 18605</strain>
    </source>
</reference>
<gene>
    <name evidence="5" type="ORF">IX38_16395</name>
</gene>
<dbReference type="Pfam" id="PF01520">
    <property type="entry name" value="Amidase_3"/>
    <property type="match status" value="1"/>
</dbReference>
<accession>A0A085ZB39</accession>
<name>A0A085ZB39_9FLAO</name>
<dbReference type="RefSeq" id="WP_034706522.1">
    <property type="nucleotide sequence ID" value="NZ_JPRO01000015.1"/>
</dbReference>
<evidence type="ECO:0000313" key="5">
    <source>
        <dbReference type="EMBL" id="KFF01653.1"/>
    </source>
</evidence>
<dbReference type="STRING" id="421531.IX38_16395"/>